<dbReference type="EMBL" id="QQZK01000010">
    <property type="protein sequence ID" value="KAF5104303.1"/>
    <property type="molecule type" value="Genomic_DNA"/>
</dbReference>
<evidence type="ECO:0000313" key="3">
    <source>
        <dbReference type="EMBL" id="CDO55345.1"/>
    </source>
</evidence>
<feature type="compositionally biased region" description="Polar residues" evidence="1">
    <location>
        <begin position="468"/>
        <end position="477"/>
    </location>
</feature>
<sequence length="635" mass="69178">MVKAHASSNSALLPGFVPSSPDSVVHGGGIDSRKLAASLKHLASPTPDRRRSGDALLSSPPPVLPDAKMFVARMGGHMKLYNDNSIYPSPAPTSSVGFRSSSPPPPSTLSEREEEEKELKQQQALLDQRREEKKMKMMMAPVSSAVTSAPKVAQSSPTVVSIPRKGGKVTVGRSSQSCNFALSSKNKLVSRVHVAITYIPNGNRMHFACIGWNGCRITVPTRLDENNREIISEADSDDLPPFNAQTDYILPKGQHLEVKYVEGITINVRGERALVKLGNTEKKQVTARKPLNAISHINPQVARAGDVEMVDAPLVVPAAENLRLVNKENKTQAEHEKISLAKEPTAPVLVEKAAEKKQAVHKVSDKTPNSELKQEKTALAEPEREKKSALGLPMRPIIGQQHNLDKTTRAVASVDREELPKLPRATITAHSLPKRPESPGGNFPFTKLHSAPATPVITFKRPLPPSTPSVEQQSPMSPSVGPEASADISTASAEESSEPAKKKAKVIPLIDLERELLTVDLPNLANIICNHLAFSRLSSTPLSTLRSSSPVIGALSKPLLRLILKDGKRIPCVGVIYRQGKDAAGKPLEEEYYYMAENDTDSERRSMVEQLRGRGGGLRACRKTHKQYFWKKPAK</sequence>
<reference evidence="4" key="2">
    <citation type="journal article" date="2020" name="Front. Microbiol.">
        <title>Phenotypic and Genetic Characterization of the Cheese Ripening Yeast Geotrichum candidum.</title>
        <authorList>
            <person name="Perkins V."/>
            <person name="Vignola S."/>
            <person name="Lessard M.H."/>
            <person name="Plante P.L."/>
            <person name="Corbeil J."/>
            <person name="Dugat-Bony E."/>
            <person name="Frenette M."/>
            <person name="Labrie S."/>
        </authorList>
    </citation>
    <scope>NUCLEOTIDE SEQUENCE</scope>
    <source>
        <strain evidence="4">LMA-70</strain>
    </source>
</reference>
<dbReference type="Proteomes" id="UP000750522">
    <property type="component" value="Unassembled WGS sequence"/>
</dbReference>
<dbReference type="CDD" id="cd22699">
    <property type="entry name" value="FHA_PLM2-like"/>
    <property type="match status" value="1"/>
</dbReference>
<dbReference type="SUPFAM" id="SSF49879">
    <property type="entry name" value="SMAD/FHA domain"/>
    <property type="match status" value="1"/>
</dbReference>
<comment type="caution">
    <text evidence="3">The sequence shown here is derived from an EMBL/GenBank/DDBJ whole genome shotgun (WGS) entry which is preliminary data.</text>
</comment>
<dbReference type="Proteomes" id="UP000242525">
    <property type="component" value="Unassembled WGS sequence"/>
</dbReference>
<feature type="region of interest" description="Disordered" evidence="1">
    <location>
        <begin position="423"/>
        <end position="442"/>
    </location>
</feature>
<organism evidence="3 5">
    <name type="scientific">Geotrichum candidum</name>
    <name type="common">Oospora lactis</name>
    <name type="synonym">Dipodascus geotrichum</name>
    <dbReference type="NCBI Taxonomy" id="1173061"/>
    <lineage>
        <taxon>Eukaryota</taxon>
        <taxon>Fungi</taxon>
        <taxon>Dikarya</taxon>
        <taxon>Ascomycota</taxon>
        <taxon>Saccharomycotina</taxon>
        <taxon>Dipodascomycetes</taxon>
        <taxon>Dipodascales</taxon>
        <taxon>Dipodascaceae</taxon>
        <taxon>Geotrichum</taxon>
    </lineage>
</organism>
<evidence type="ECO:0000313" key="5">
    <source>
        <dbReference type="Proteomes" id="UP000242525"/>
    </source>
</evidence>
<name>A0A0J9XDK8_GEOCN</name>
<dbReference type="PROSITE" id="PS50006">
    <property type="entry name" value="FHA_DOMAIN"/>
    <property type="match status" value="1"/>
</dbReference>
<feature type="compositionally biased region" description="Basic and acidic residues" evidence="1">
    <location>
        <begin position="372"/>
        <end position="388"/>
    </location>
</feature>
<feature type="compositionally biased region" description="Low complexity" evidence="1">
    <location>
        <begin position="483"/>
        <end position="494"/>
    </location>
</feature>
<dbReference type="OrthoDB" id="5348546at2759"/>
<feature type="region of interest" description="Disordered" evidence="1">
    <location>
        <begin position="41"/>
        <end position="64"/>
    </location>
</feature>
<protein>
    <submittedName>
        <fullName evidence="3">Similar to Saccharomyces cerevisiae YLR183C TOS4 Forkhead associated domain containing protein and putative transcription factor found associated with chromatin</fullName>
    </submittedName>
</protein>
<feature type="compositionally biased region" description="Polar residues" evidence="1">
    <location>
        <begin position="1"/>
        <end position="11"/>
    </location>
</feature>
<keyword evidence="5" id="KW-1185">Reference proteome</keyword>
<reference evidence="3 5" key="1">
    <citation type="submission" date="2014-03" db="EMBL/GenBank/DDBJ databases">
        <authorList>
            <person name="Casaregola S."/>
        </authorList>
    </citation>
    <scope>NUCLEOTIDE SEQUENCE [LARGE SCALE GENOMIC DNA]</scope>
    <source>
        <strain evidence="3 5">CLIB 918</strain>
    </source>
</reference>
<evidence type="ECO:0000313" key="4">
    <source>
        <dbReference type="EMBL" id="KAF5104303.1"/>
    </source>
</evidence>
<proteinExistence type="predicted"/>
<gene>
    <name evidence="3" type="ORF">BN980_GECA10s03739g</name>
    <name evidence="4" type="ORF">DV451_000799</name>
</gene>
<feature type="domain" description="FHA" evidence="2">
    <location>
        <begin position="169"/>
        <end position="218"/>
    </location>
</feature>
<dbReference type="AlphaFoldDB" id="A0A0J9XDK8"/>
<feature type="compositionally biased region" description="Low complexity" evidence="1">
    <location>
        <begin position="92"/>
        <end position="101"/>
    </location>
</feature>
<dbReference type="EMBL" id="CCBN010000010">
    <property type="protein sequence ID" value="CDO55345.1"/>
    <property type="molecule type" value="Genomic_DNA"/>
</dbReference>
<dbReference type="InterPro" id="IPR000253">
    <property type="entry name" value="FHA_dom"/>
</dbReference>
<feature type="region of interest" description="Disordered" evidence="1">
    <location>
        <begin position="1"/>
        <end position="29"/>
    </location>
</feature>
<dbReference type="InterPro" id="IPR008984">
    <property type="entry name" value="SMAD_FHA_dom_sf"/>
</dbReference>
<reference evidence="4" key="3">
    <citation type="submission" date="2020-01" db="EMBL/GenBank/DDBJ databases">
        <authorList>
            <person name="Perkins V."/>
            <person name="Lessard M.-H."/>
            <person name="Dugat-Bony E."/>
            <person name="Frenette M."/>
            <person name="Labrie S."/>
        </authorList>
    </citation>
    <scope>NUCLEOTIDE SEQUENCE</scope>
    <source>
        <strain evidence="4">LMA-70</strain>
    </source>
</reference>
<evidence type="ECO:0000256" key="1">
    <source>
        <dbReference type="SAM" id="MobiDB-lite"/>
    </source>
</evidence>
<feature type="region of interest" description="Disordered" evidence="1">
    <location>
        <begin position="91"/>
        <end position="123"/>
    </location>
</feature>
<feature type="region of interest" description="Disordered" evidence="1">
    <location>
        <begin position="357"/>
        <end position="391"/>
    </location>
</feature>
<evidence type="ECO:0000259" key="2">
    <source>
        <dbReference type="PROSITE" id="PS50006"/>
    </source>
</evidence>
<accession>A0A0J9XDK8</accession>
<feature type="region of interest" description="Disordered" evidence="1">
    <location>
        <begin position="459"/>
        <end position="503"/>
    </location>
</feature>
<dbReference type="STRING" id="1173061.A0A0J9XDK8"/>